<dbReference type="GO" id="GO:0005654">
    <property type="term" value="C:nucleoplasm"/>
    <property type="evidence" value="ECO:0007669"/>
    <property type="project" value="TreeGrafter"/>
</dbReference>
<evidence type="ECO:0000313" key="3">
    <source>
        <dbReference type="EMBL" id="EEH52070.1"/>
    </source>
</evidence>
<dbReference type="GO" id="GO:0042593">
    <property type="term" value="P:glucose homeostasis"/>
    <property type="evidence" value="ECO:0007669"/>
    <property type="project" value="TreeGrafter"/>
</dbReference>
<evidence type="ECO:0000259" key="2">
    <source>
        <dbReference type="Pfam" id="PF22645"/>
    </source>
</evidence>
<dbReference type="GO" id="GO:0005829">
    <property type="term" value="C:cytosol"/>
    <property type="evidence" value="ECO:0007669"/>
    <property type="project" value="TreeGrafter"/>
</dbReference>
<dbReference type="STRING" id="564608.C1N793"/>
<dbReference type="InterPro" id="IPR040190">
    <property type="entry name" value="MURQ/GCKR"/>
</dbReference>
<accession>C1N793</accession>
<gene>
    <name evidence="3" type="ORF">MICPUCDRAFT_53602</name>
</gene>
<evidence type="ECO:0000313" key="4">
    <source>
        <dbReference type="Proteomes" id="UP000001876"/>
    </source>
</evidence>
<dbReference type="Pfam" id="PF20741">
    <property type="entry name" value="GKRP-like_C"/>
    <property type="match status" value="1"/>
</dbReference>
<dbReference type="Gene3D" id="1.10.8.1080">
    <property type="match status" value="1"/>
</dbReference>
<protein>
    <submittedName>
        <fullName evidence="3">Predicted protein</fullName>
    </submittedName>
</protein>
<dbReference type="EMBL" id="GG663749">
    <property type="protein sequence ID" value="EEH52070.1"/>
    <property type="molecule type" value="Genomic_DNA"/>
</dbReference>
<dbReference type="RefSeq" id="XP_003063697.1">
    <property type="nucleotide sequence ID" value="XM_003063651.1"/>
</dbReference>
<dbReference type="GeneID" id="9689299"/>
<dbReference type="OrthoDB" id="2019182at2759"/>
<dbReference type="GO" id="GO:0070095">
    <property type="term" value="F:fructose-6-phosphate binding"/>
    <property type="evidence" value="ECO:0007669"/>
    <property type="project" value="TreeGrafter"/>
</dbReference>
<reference evidence="3 4" key="1">
    <citation type="journal article" date="2009" name="Science">
        <title>Green evolution and dynamic adaptations revealed by genomes of the marine picoeukaryotes Micromonas.</title>
        <authorList>
            <person name="Worden A.Z."/>
            <person name="Lee J.H."/>
            <person name="Mock T."/>
            <person name="Rouze P."/>
            <person name="Simmons M.P."/>
            <person name="Aerts A.L."/>
            <person name="Allen A.E."/>
            <person name="Cuvelier M.L."/>
            <person name="Derelle E."/>
            <person name="Everett M.V."/>
            <person name="Foulon E."/>
            <person name="Grimwood J."/>
            <person name="Gundlach H."/>
            <person name="Henrissat B."/>
            <person name="Napoli C."/>
            <person name="McDonald S.M."/>
            <person name="Parker M.S."/>
            <person name="Rombauts S."/>
            <person name="Salamov A."/>
            <person name="Von Dassow P."/>
            <person name="Badger J.H."/>
            <person name="Coutinho P.M."/>
            <person name="Demir E."/>
            <person name="Dubchak I."/>
            <person name="Gentemann C."/>
            <person name="Eikrem W."/>
            <person name="Gready J.E."/>
            <person name="John U."/>
            <person name="Lanier W."/>
            <person name="Lindquist E.A."/>
            <person name="Lucas S."/>
            <person name="Mayer K.F."/>
            <person name="Moreau H."/>
            <person name="Not F."/>
            <person name="Otillar R."/>
            <person name="Panaud O."/>
            <person name="Pangilinan J."/>
            <person name="Paulsen I."/>
            <person name="Piegu B."/>
            <person name="Poliakov A."/>
            <person name="Robbens S."/>
            <person name="Schmutz J."/>
            <person name="Toulza E."/>
            <person name="Wyss T."/>
            <person name="Zelensky A."/>
            <person name="Zhou K."/>
            <person name="Armbrust E.V."/>
            <person name="Bhattacharya D."/>
            <person name="Goodenough U.W."/>
            <person name="Van de Peer Y."/>
            <person name="Grigoriev I.V."/>
        </authorList>
    </citation>
    <scope>NUCLEOTIDE SEQUENCE [LARGE SCALE GENOMIC DNA]</scope>
    <source>
        <strain evidence="3 4">CCMP1545</strain>
    </source>
</reference>
<dbReference type="PROSITE" id="PS01272">
    <property type="entry name" value="GCKR"/>
    <property type="match status" value="1"/>
</dbReference>
<dbReference type="GO" id="GO:0019899">
    <property type="term" value="F:enzyme binding"/>
    <property type="evidence" value="ECO:0007669"/>
    <property type="project" value="TreeGrafter"/>
</dbReference>
<dbReference type="GO" id="GO:0030246">
    <property type="term" value="F:carbohydrate binding"/>
    <property type="evidence" value="ECO:0007669"/>
    <property type="project" value="TreeGrafter"/>
</dbReference>
<dbReference type="Proteomes" id="UP000001876">
    <property type="component" value="Unassembled WGS sequence"/>
</dbReference>
<dbReference type="PANTHER" id="PTHR10088">
    <property type="entry name" value="GLUCOKINASE REGULATORY PROTEIN"/>
    <property type="match status" value="1"/>
</dbReference>
<feature type="compositionally biased region" description="Basic and acidic residues" evidence="1">
    <location>
        <begin position="531"/>
        <end position="545"/>
    </location>
</feature>
<feature type="region of interest" description="Disordered" evidence="1">
    <location>
        <begin position="530"/>
        <end position="557"/>
    </location>
</feature>
<evidence type="ECO:0000256" key="1">
    <source>
        <dbReference type="SAM" id="MobiDB-lite"/>
    </source>
</evidence>
<name>C1N793_MICPC</name>
<keyword evidence="4" id="KW-1185">Reference proteome</keyword>
<feature type="region of interest" description="Disordered" evidence="1">
    <location>
        <begin position="1"/>
        <end position="51"/>
    </location>
</feature>
<dbReference type="KEGG" id="mpp:MICPUCDRAFT_53602"/>
<feature type="domain" description="SIS" evidence="2">
    <location>
        <begin position="130"/>
        <end position="227"/>
    </location>
</feature>
<dbReference type="OMA" id="SAHFARM"/>
<dbReference type="Gene3D" id="3.40.50.10490">
    <property type="entry name" value="Glucose-6-phosphate isomerase like protein, domain 1"/>
    <property type="match status" value="3"/>
</dbReference>
<dbReference type="GO" id="GO:0004857">
    <property type="term" value="F:enzyme inhibitor activity"/>
    <property type="evidence" value="ECO:0007669"/>
    <property type="project" value="TreeGrafter"/>
</dbReference>
<proteinExistence type="predicted"/>
<sequence>MEEGLASSSSSEDDADEPPPRAEENLPPLFHEAAGPPPEEETPITERPNPATDFIDAQATTADLARLLTQCDREMYGMPTGDVLGHAGLGSAHFARMFGQLTDQIVEYVRLNQQGATIEATTPGKWRPRAVVFIVGCGTSGRLAFQASRAGNAALKARGHAPMFRHVVAGGDAALFQCVESAEDDGARARDDYDAALAAAGGDAITDAFMIGISAGLSARYVAEMLNRAFDDPKHRFAVAFLGFNPSNQARERAMFHPPSPRFQRRATLLPGVAPVDPTDWMMGKDRPEDVYGPKPIRPASFREVVWRFELDIGGQYCGVGDDDDESTQTMRYRRRLALNPVLGPEAVTGSSRLKGGSATKVILDASIHAAIALACDVKTTEEIGFPIRATRGATALTRDCVCVASRATRAVSQAAQDDDSPLSQARRLIDAAADALRAKAGVHYLASDSVGVGLTCAIDASEQEPTFGAKKTDVRAYVRGGWQVVTGSMRVPAGVDADLDVSESPGFRAAAGSFGADDLIVVFVTGGEDSASKRSSDSDARDGDGDGDGGSSSTSSSSIVDVVADVVAEKGCRVAVVAVGVKGHDDAIARAETIRATFAAAAETAHRTRRAAERATLATCAIEIDPALGPELGCYEEQSQILSFAPRAVELAVKHVANAVSTGAHVLIGKTFGNRMIDLRVSNAKLFRRAARLIEDLTGVSDVDARVALSRAIHGDPAPAVDDAALDAHVRVATGMRRVVPAATLLATGAPWKDVVDARVAVASGESVRVILTRAGFGGKGGGGEGGASASKRAKTTDAAATSKGAAYQFAF</sequence>
<dbReference type="GO" id="GO:1901135">
    <property type="term" value="P:carbohydrate derivative metabolic process"/>
    <property type="evidence" value="ECO:0007669"/>
    <property type="project" value="InterPro"/>
</dbReference>
<feature type="compositionally biased region" description="Low complexity" evidence="1">
    <location>
        <begin position="1"/>
        <end position="10"/>
    </location>
</feature>
<dbReference type="AlphaFoldDB" id="C1N793"/>
<dbReference type="PANTHER" id="PTHR10088:SF4">
    <property type="entry name" value="GLUCOKINASE REGULATORY PROTEIN"/>
    <property type="match status" value="1"/>
</dbReference>
<dbReference type="InterPro" id="IPR005486">
    <property type="entry name" value="Glucokinase_regulatory_CS"/>
</dbReference>
<dbReference type="GO" id="GO:0009750">
    <property type="term" value="P:response to fructose"/>
    <property type="evidence" value="ECO:0007669"/>
    <property type="project" value="TreeGrafter"/>
</dbReference>
<dbReference type="InterPro" id="IPR001347">
    <property type="entry name" value="SIS_dom"/>
</dbReference>
<dbReference type="Pfam" id="PF22645">
    <property type="entry name" value="GKRP_SIS_N"/>
    <property type="match status" value="1"/>
</dbReference>
<dbReference type="eggNOG" id="ENOG502QS2J">
    <property type="taxonomic scope" value="Eukaryota"/>
</dbReference>
<organism evidence="4">
    <name type="scientific">Micromonas pusilla (strain CCMP1545)</name>
    <name type="common">Picoplanktonic green alga</name>
    <dbReference type="NCBI Taxonomy" id="564608"/>
    <lineage>
        <taxon>Eukaryota</taxon>
        <taxon>Viridiplantae</taxon>
        <taxon>Chlorophyta</taxon>
        <taxon>Mamiellophyceae</taxon>
        <taxon>Mamiellales</taxon>
        <taxon>Mamiellaceae</taxon>
        <taxon>Micromonas</taxon>
    </lineage>
</organism>